<evidence type="ECO:0000256" key="3">
    <source>
        <dbReference type="ARBA" id="ARBA00022790"/>
    </source>
</evidence>
<reference evidence="4" key="2">
    <citation type="submission" date="2025-09" db="UniProtKB">
        <authorList>
            <consortium name="Ensembl"/>
        </authorList>
    </citation>
    <scope>IDENTIFICATION</scope>
</reference>
<evidence type="ECO:0000313" key="5">
    <source>
        <dbReference type="Proteomes" id="UP000261640"/>
    </source>
</evidence>
<proteinExistence type="inferred from homology"/>
<dbReference type="GO" id="GO:0008180">
    <property type="term" value="C:COP9 signalosome"/>
    <property type="evidence" value="ECO:0007669"/>
    <property type="project" value="UniProtKB-KW"/>
</dbReference>
<dbReference type="STRING" id="205130.ENSMAMP00000017193"/>
<evidence type="ECO:0000256" key="1">
    <source>
        <dbReference type="ARBA" id="ARBA00009162"/>
    </source>
</evidence>
<dbReference type="Proteomes" id="UP000261640">
    <property type="component" value="Unplaced"/>
</dbReference>
<protein>
    <recommendedName>
        <fullName evidence="2">COP9 signalosome complex subunit 9</fullName>
    </recommendedName>
</protein>
<dbReference type="Pfam" id="PF15004">
    <property type="entry name" value="MYEOV2"/>
    <property type="match status" value="1"/>
</dbReference>
<name>A0A3Q3LSD7_9TELE</name>
<organism evidence="4 5">
    <name type="scientific">Mastacembelus armatus</name>
    <name type="common">zig-zag eel</name>
    <dbReference type="NCBI Taxonomy" id="205130"/>
    <lineage>
        <taxon>Eukaryota</taxon>
        <taxon>Metazoa</taxon>
        <taxon>Chordata</taxon>
        <taxon>Craniata</taxon>
        <taxon>Vertebrata</taxon>
        <taxon>Euteleostomi</taxon>
        <taxon>Actinopterygii</taxon>
        <taxon>Neopterygii</taxon>
        <taxon>Teleostei</taxon>
        <taxon>Neoteleostei</taxon>
        <taxon>Acanthomorphata</taxon>
        <taxon>Anabantaria</taxon>
        <taxon>Synbranchiformes</taxon>
        <taxon>Mastacembelidae</taxon>
        <taxon>Mastacembelus</taxon>
    </lineage>
</organism>
<keyword evidence="5" id="KW-1185">Reference proteome</keyword>
<evidence type="ECO:0000313" key="4">
    <source>
        <dbReference type="Ensembl" id="ENSMAMP00000017193.2"/>
    </source>
</evidence>
<dbReference type="AlphaFoldDB" id="A0A3Q3LSD7"/>
<dbReference type="InParanoid" id="A0A3Q3LSD7"/>
<dbReference type="InterPro" id="IPR029391">
    <property type="entry name" value="CSN9_metazoa"/>
</dbReference>
<reference evidence="4" key="1">
    <citation type="submission" date="2025-08" db="UniProtKB">
        <authorList>
            <consortium name="Ensembl"/>
        </authorList>
    </citation>
    <scope>IDENTIFICATION</scope>
</reference>
<comment type="similarity">
    <text evidence="1">Belongs to the CSN9 family.</text>
</comment>
<dbReference type="Ensembl" id="ENSMAMT00000017656.2">
    <property type="protein sequence ID" value="ENSMAMP00000017193.2"/>
    <property type="gene ID" value="ENSMAMG00000011648.2"/>
</dbReference>
<sequence>PDGDGAGQDGVGEGGSTVLLIELTASKKAVHSDFFNDTEDVQKK</sequence>
<keyword evidence="3" id="KW-0736">Signalosome</keyword>
<evidence type="ECO:0000256" key="2">
    <source>
        <dbReference type="ARBA" id="ARBA00014874"/>
    </source>
</evidence>
<accession>A0A3Q3LSD7</accession>